<gene>
    <name evidence="2" type="ORF">BK663_18175</name>
</gene>
<organism evidence="2 3">
    <name type="scientific">Pseudomonas lini</name>
    <dbReference type="NCBI Taxonomy" id="163011"/>
    <lineage>
        <taxon>Bacteria</taxon>
        <taxon>Pseudomonadati</taxon>
        <taxon>Pseudomonadota</taxon>
        <taxon>Gammaproteobacteria</taxon>
        <taxon>Pseudomonadales</taxon>
        <taxon>Pseudomonadaceae</taxon>
        <taxon>Pseudomonas</taxon>
    </lineage>
</organism>
<evidence type="ECO:0008006" key="4">
    <source>
        <dbReference type="Google" id="ProtNLM"/>
    </source>
</evidence>
<evidence type="ECO:0000313" key="3">
    <source>
        <dbReference type="Proteomes" id="UP000284168"/>
    </source>
</evidence>
<proteinExistence type="predicted"/>
<dbReference type="Proteomes" id="UP000284168">
    <property type="component" value="Unassembled WGS sequence"/>
</dbReference>
<dbReference type="EMBL" id="MOBN01000035">
    <property type="protein sequence ID" value="RON25403.1"/>
    <property type="molecule type" value="Genomic_DNA"/>
</dbReference>
<evidence type="ECO:0000256" key="1">
    <source>
        <dbReference type="SAM" id="MobiDB-lite"/>
    </source>
</evidence>
<feature type="region of interest" description="Disordered" evidence="1">
    <location>
        <begin position="1"/>
        <end position="25"/>
    </location>
</feature>
<reference evidence="2 3" key="1">
    <citation type="submission" date="2016-10" db="EMBL/GenBank/DDBJ databases">
        <title>Comparative genome analysis of multiple Pseudomonas spp. focuses on biocontrol and plant growth promoting traits.</title>
        <authorList>
            <person name="Tao X.-Y."/>
            <person name="Taylor C.G."/>
        </authorList>
    </citation>
    <scope>NUCLEOTIDE SEQUENCE [LARGE SCALE GENOMIC DNA]</scope>
    <source>
        <strain evidence="2 3">48C10</strain>
    </source>
</reference>
<comment type="caution">
    <text evidence="2">The sequence shown here is derived from an EMBL/GenBank/DDBJ whole genome shotgun (WGS) entry which is preliminary data.</text>
</comment>
<name>A0A423IIZ7_9PSED</name>
<dbReference type="AlphaFoldDB" id="A0A423IIZ7"/>
<sequence>MTEQVQLPPLSSLAQSPSKNTKESSTRILAITNGDGELIENGGISKNGDLSFVGSAEPNQTAEILDKGVPVHPPVNVDNRGHYSAFLPGQTMGVHAYSVRTSDGKESEVWFIFINVPVVAHIQWVTGPDGVPIHSGGSTVHSSLSFVGQGEAFQTVDLLGSGVLLQTLNVDGSNHWSALVEKVGVGNHEYTVRGEDGEVSAPWRIRVDKPAELTVQFVIGASFQLIGNHESTTDKKLTLVGTATPGESGFIVDYERDLVPFVADQNGVYTATIEGLAEKVHTFRAKSDQGRVSMPWAIRVVGSKARHTGS</sequence>
<evidence type="ECO:0000313" key="2">
    <source>
        <dbReference type="EMBL" id="RON25403.1"/>
    </source>
</evidence>
<feature type="compositionally biased region" description="Low complexity" evidence="1">
    <location>
        <begin position="1"/>
        <end position="18"/>
    </location>
</feature>
<accession>A0A423IIZ7</accession>
<dbReference type="RefSeq" id="WP_123721481.1">
    <property type="nucleotide sequence ID" value="NZ_MOBN01000035.1"/>
</dbReference>
<protein>
    <recommendedName>
        <fullName evidence="4">Bacterial Ig-like domain-containing protein</fullName>
    </recommendedName>
</protein>